<sequence>NATSPVIYDCTTPGGVQLSASSDPGNTYSWTDELGGNAGIVSGENTDVVTVNSVGDYIVTVTNPTTSCVNTAIVTVTGNGSEPLVSIDPPADVNCYNQSTSLTGNATNSGGTQDDLIYQWSTGDGSFTSATDVLVTSIDGAGVYTLTVTDTINGCITSESVLVGGSLDKPVLTPISFEGISCPHPLDTLIGSSDALNAIYTWSTSDGTIVETQGEYASVSSAGTYTLTATNPDNGCVDSISVVISGNTILPHVEAGPDLALCPDGTVTLQGSSNTPGVTFSWDATNDGSVWLYGFSNIPNPEVPSTAWFYLNVTDPTNNCTATDSMQVTEHEPPVIFGDTSVCATSFQIPAGGVDVQGTFTWSELNNGGTFSDSSSATAIFTPTDPSIVNYTLILTDACSSDTAHVAIVPQPVVSSPSGLCDNPKILISVSYGTGTWSGTGVSFTTANTTSNNDLTVVTTTATAAPGTHTVTYTNNTVCNFSETITLVFPEPVSIFNDTTVCASSFQVPAGSVTANGAGEWSVSPAGSGTFSPSNNVLTPTFTPNTGVVNVTLTYSDSCTSDNAIVVFPPKPVVSTPPAYSCNDMHESIFTTSLGGGNWSVLDNPATSWHEDTAVTFAPSNVIPPGSNQTQTIVSSHPTH</sequence>
<feature type="non-terminal residue" evidence="1">
    <location>
        <position position="1"/>
    </location>
</feature>
<dbReference type="EMBL" id="KE127654">
    <property type="protein sequence ID" value="EPB65596.1"/>
    <property type="molecule type" value="Genomic_DNA"/>
</dbReference>
<feature type="non-terminal residue" evidence="1">
    <location>
        <position position="640"/>
    </location>
</feature>
<dbReference type="AlphaFoldDB" id="A0A0D6L7P3"/>
<reference evidence="1 2" key="1">
    <citation type="submission" date="2013-05" db="EMBL/GenBank/DDBJ databases">
        <title>Draft genome of the parasitic nematode Anyclostoma ceylanicum.</title>
        <authorList>
            <person name="Mitreva M."/>
        </authorList>
    </citation>
    <scope>NUCLEOTIDE SEQUENCE [LARGE SCALE GENOMIC DNA]</scope>
</reference>
<organism evidence="1 2">
    <name type="scientific">Ancylostoma ceylanicum</name>
    <dbReference type="NCBI Taxonomy" id="53326"/>
    <lineage>
        <taxon>Eukaryota</taxon>
        <taxon>Metazoa</taxon>
        <taxon>Ecdysozoa</taxon>
        <taxon>Nematoda</taxon>
        <taxon>Chromadorea</taxon>
        <taxon>Rhabditida</taxon>
        <taxon>Rhabditina</taxon>
        <taxon>Rhabditomorpha</taxon>
        <taxon>Strongyloidea</taxon>
        <taxon>Ancylostomatidae</taxon>
        <taxon>Ancylostomatinae</taxon>
        <taxon>Ancylostoma</taxon>
    </lineage>
</organism>
<evidence type="ECO:0008006" key="3">
    <source>
        <dbReference type="Google" id="ProtNLM"/>
    </source>
</evidence>
<dbReference type="Proteomes" id="UP000054495">
    <property type="component" value="Unassembled WGS sequence"/>
</dbReference>
<name>A0A0D6L7P3_9BILA</name>
<proteinExistence type="predicted"/>
<keyword evidence="2" id="KW-1185">Reference proteome</keyword>
<protein>
    <recommendedName>
        <fullName evidence="3">PKD domain-containing protein</fullName>
    </recommendedName>
</protein>
<gene>
    <name evidence="1" type="ORF">ANCCEY_15337</name>
</gene>
<dbReference type="Gene3D" id="2.60.40.10">
    <property type="entry name" value="Immunoglobulins"/>
    <property type="match status" value="2"/>
</dbReference>
<accession>A0A0D6L7P3</accession>
<evidence type="ECO:0000313" key="1">
    <source>
        <dbReference type="EMBL" id="EPB65596.1"/>
    </source>
</evidence>
<evidence type="ECO:0000313" key="2">
    <source>
        <dbReference type="Proteomes" id="UP000054495"/>
    </source>
</evidence>
<dbReference type="InterPro" id="IPR013783">
    <property type="entry name" value="Ig-like_fold"/>
</dbReference>